<evidence type="ECO:0000313" key="2">
    <source>
        <dbReference type="Proteomes" id="UP000242032"/>
    </source>
</evidence>
<protein>
    <submittedName>
        <fullName evidence="1">Uncharacterized protein</fullName>
    </submittedName>
</protein>
<proteinExistence type="predicted"/>
<gene>
    <name evidence="1" type="ORF">SL2_237</name>
</gene>
<keyword evidence="2" id="KW-1185">Reference proteome</keyword>
<evidence type="ECO:0000313" key="1">
    <source>
        <dbReference type="EMBL" id="ATN94814.1"/>
    </source>
</evidence>
<sequence length="165" mass="19108">MNRMIPANERDSELSLYGYLTSVVTGGVAWDYNPIVLLEKMCNRDDEAICMGEPNYDQLRLIGARGMFEQISENILSRNEQIMDGVRDFFKDGLQLKTNVDDMLVRLNYQTVHNGTDMDEVIMVNLFKKIDGDYVVAHKCTYDPQDWKHALYYFTNASMISQKQK</sequence>
<accession>A0A2D1GR39</accession>
<organism evidence="1 2">
    <name type="scientific">Pseudomonas phage SL2</name>
    <dbReference type="NCBI Taxonomy" id="2041345"/>
    <lineage>
        <taxon>Viruses</taxon>
        <taxon>Duplodnaviria</taxon>
        <taxon>Heunggongvirae</taxon>
        <taxon>Uroviricota</taxon>
        <taxon>Caudoviricetes</taxon>
        <taxon>Chimalliviridae</taxon>
        <taxon>Phikzvirus</taxon>
        <taxon>Phikzvirus SL2</taxon>
    </lineage>
</organism>
<name>A0A2D1GR39_9CAUD</name>
<reference evidence="1 2" key="1">
    <citation type="journal article" date="2017" name="Viruses">
        <title>Differential Effect of Newly Isolated Phages Belonging to PB1-Like, phiKZ-Like and LUZ24-Like Viruses against Multi-Drug Resistant Pseudomonas aeruginosa under Varying Growth Conditions.</title>
        <authorList>
            <person name="Latz S."/>
            <person name="Kruttgen A."/>
            <person name="Hafner H."/>
            <person name="Buhl E.M."/>
            <person name="Ritter K."/>
            <person name="Horz H.P."/>
        </authorList>
    </citation>
    <scope>NUCLEOTIDE SEQUENCE [LARGE SCALE GENOMIC DNA]</scope>
</reference>
<dbReference type="EMBL" id="MF805716">
    <property type="protein sequence ID" value="ATN94814.1"/>
    <property type="molecule type" value="Genomic_DNA"/>
</dbReference>
<dbReference type="Proteomes" id="UP000242032">
    <property type="component" value="Segment"/>
</dbReference>